<comment type="similarity">
    <text evidence="1 6">Belongs to the polypeptide deformylase family.</text>
</comment>
<reference evidence="7 8" key="1">
    <citation type="submission" date="2018-09" db="EMBL/GenBank/DDBJ databases">
        <title>Characterization of the phylogenetic diversity of five novel species belonging to the genus Bifidobacterium.</title>
        <authorList>
            <person name="Lugli G.A."/>
            <person name="Duranti S."/>
            <person name="Milani C."/>
        </authorList>
    </citation>
    <scope>NUCLEOTIDE SEQUENCE [LARGE SCALE GENOMIC DNA]</scope>
    <source>
        <strain evidence="7 8">2033B</strain>
    </source>
</reference>
<dbReference type="GO" id="GO:0006412">
    <property type="term" value="P:translation"/>
    <property type="evidence" value="ECO:0007669"/>
    <property type="project" value="UniProtKB-UniRule"/>
</dbReference>
<evidence type="ECO:0000256" key="4">
    <source>
        <dbReference type="ARBA" id="ARBA00022917"/>
    </source>
</evidence>
<keyword evidence="2 6" id="KW-0479">Metal-binding</keyword>
<organism evidence="7 8">
    <name type="scientific">Bifidobacterium samirii</name>
    <dbReference type="NCBI Taxonomy" id="2306974"/>
    <lineage>
        <taxon>Bacteria</taxon>
        <taxon>Bacillati</taxon>
        <taxon>Actinomycetota</taxon>
        <taxon>Actinomycetes</taxon>
        <taxon>Bifidobacteriales</taxon>
        <taxon>Bifidobacteriaceae</taxon>
        <taxon>Bifidobacterium</taxon>
    </lineage>
</organism>
<proteinExistence type="inferred from homology"/>
<feature type="active site" evidence="6">
    <location>
        <position position="172"/>
    </location>
</feature>
<dbReference type="RefSeq" id="WP_125967751.1">
    <property type="nucleotide sequence ID" value="NZ_QXGK01000003.1"/>
</dbReference>
<feature type="binding site" evidence="6">
    <location>
        <position position="175"/>
    </location>
    <ligand>
        <name>Fe cation</name>
        <dbReference type="ChEBI" id="CHEBI:24875"/>
    </ligand>
</feature>
<evidence type="ECO:0000256" key="1">
    <source>
        <dbReference type="ARBA" id="ARBA00010759"/>
    </source>
</evidence>
<evidence type="ECO:0000256" key="3">
    <source>
        <dbReference type="ARBA" id="ARBA00022801"/>
    </source>
</evidence>
<dbReference type="GO" id="GO:0046872">
    <property type="term" value="F:metal ion binding"/>
    <property type="evidence" value="ECO:0007669"/>
    <property type="project" value="UniProtKB-KW"/>
</dbReference>
<evidence type="ECO:0000313" key="8">
    <source>
        <dbReference type="Proteomes" id="UP000287470"/>
    </source>
</evidence>
<comment type="function">
    <text evidence="6">Removes the formyl group from the N-terminal Met of newly synthesized proteins. Requires at least a dipeptide for an efficient rate of reaction. N-terminal L-methionine is a prerequisite for activity but the enzyme has broad specificity at other positions.</text>
</comment>
<dbReference type="SUPFAM" id="SSF56420">
    <property type="entry name" value="Peptide deformylase"/>
    <property type="match status" value="1"/>
</dbReference>
<name>A0A430FVT8_9BIFI</name>
<dbReference type="InterPro" id="IPR023635">
    <property type="entry name" value="Peptide_deformylase"/>
</dbReference>
<comment type="catalytic activity">
    <reaction evidence="6">
        <text>N-terminal N-formyl-L-methionyl-[peptide] + H2O = N-terminal L-methionyl-[peptide] + formate</text>
        <dbReference type="Rhea" id="RHEA:24420"/>
        <dbReference type="Rhea" id="RHEA-COMP:10639"/>
        <dbReference type="Rhea" id="RHEA-COMP:10640"/>
        <dbReference type="ChEBI" id="CHEBI:15377"/>
        <dbReference type="ChEBI" id="CHEBI:15740"/>
        <dbReference type="ChEBI" id="CHEBI:49298"/>
        <dbReference type="ChEBI" id="CHEBI:64731"/>
        <dbReference type="EC" id="3.5.1.88"/>
    </reaction>
</comment>
<sequence>MFAKNQKVDLALNREVEQLIKTGGKERILPIVQAGEPVLRQQTVRYNGQLSRKTLDKLIETMRITMTEAPGVGLAATQIGLGLSLAVLEDHVRDDEDDPREIGELPFHVIINPSYEPVGEETRSFYEGCLSFDGYQAVRRRWLDIDARWQDEDGTWHEERLHGWPARIFQHETDHLSGELYIDRAEIRSLTTTENLEDFWCEDPVPTEAAEELGFEL</sequence>
<keyword evidence="5 6" id="KW-0408">Iron</keyword>
<dbReference type="GO" id="GO:0042586">
    <property type="term" value="F:peptide deformylase activity"/>
    <property type="evidence" value="ECO:0007669"/>
    <property type="project" value="UniProtKB-UniRule"/>
</dbReference>
<feature type="binding site" evidence="6">
    <location>
        <position position="129"/>
    </location>
    <ligand>
        <name>Fe cation</name>
        <dbReference type="ChEBI" id="CHEBI:24875"/>
    </ligand>
</feature>
<evidence type="ECO:0000256" key="2">
    <source>
        <dbReference type="ARBA" id="ARBA00022723"/>
    </source>
</evidence>
<evidence type="ECO:0000256" key="6">
    <source>
        <dbReference type="HAMAP-Rule" id="MF_00163"/>
    </source>
</evidence>
<comment type="cofactor">
    <cofactor evidence="6">
        <name>Fe(2+)</name>
        <dbReference type="ChEBI" id="CHEBI:29033"/>
    </cofactor>
    <text evidence="6">Binds 1 Fe(2+) ion.</text>
</comment>
<evidence type="ECO:0000256" key="5">
    <source>
        <dbReference type="ARBA" id="ARBA00023004"/>
    </source>
</evidence>
<dbReference type="NCBIfam" id="NF001159">
    <property type="entry name" value="PRK00150.1-3"/>
    <property type="match status" value="1"/>
</dbReference>
<dbReference type="FunFam" id="3.90.45.10:FF:000003">
    <property type="entry name" value="Peptide deformylase"/>
    <property type="match status" value="1"/>
</dbReference>
<dbReference type="Pfam" id="PF01327">
    <property type="entry name" value="Pep_deformylase"/>
    <property type="match status" value="1"/>
</dbReference>
<keyword evidence="8" id="KW-1185">Reference proteome</keyword>
<dbReference type="InterPro" id="IPR036821">
    <property type="entry name" value="Peptide_deformylase_sf"/>
</dbReference>
<dbReference type="AlphaFoldDB" id="A0A430FVT8"/>
<dbReference type="PANTHER" id="PTHR10458:SF2">
    <property type="entry name" value="PEPTIDE DEFORMYLASE, MITOCHONDRIAL"/>
    <property type="match status" value="1"/>
</dbReference>
<accession>A0A430FVT8</accession>
<dbReference type="OrthoDB" id="9804313at2"/>
<dbReference type="PRINTS" id="PR01576">
    <property type="entry name" value="PDEFORMYLASE"/>
</dbReference>
<keyword evidence="4 6" id="KW-0648">Protein biosynthesis</keyword>
<dbReference type="HAMAP" id="MF_00163">
    <property type="entry name" value="Pep_deformylase"/>
    <property type="match status" value="1"/>
</dbReference>
<dbReference type="Proteomes" id="UP000287470">
    <property type="component" value="Unassembled WGS sequence"/>
</dbReference>
<protein>
    <recommendedName>
        <fullName evidence="6">Peptide deformylase</fullName>
        <shortName evidence="6">PDF</shortName>
        <ecNumber evidence="6">3.5.1.88</ecNumber>
    </recommendedName>
    <alternativeName>
        <fullName evidence="6">Polypeptide deformylase</fullName>
    </alternativeName>
</protein>
<gene>
    <name evidence="6" type="primary">def</name>
    <name evidence="7" type="ORF">D2E24_0470</name>
</gene>
<feature type="binding site" evidence="6">
    <location>
        <position position="171"/>
    </location>
    <ligand>
        <name>Fe cation</name>
        <dbReference type="ChEBI" id="CHEBI:24875"/>
    </ligand>
</feature>
<evidence type="ECO:0000313" key="7">
    <source>
        <dbReference type="EMBL" id="RSX58110.1"/>
    </source>
</evidence>
<dbReference type="EC" id="3.5.1.88" evidence="6"/>
<dbReference type="CDD" id="cd00487">
    <property type="entry name" value="Pep_deformylase"/>
    <property type="match status" value="1"/>
</dbReference>
<comment type="caution">
    <text evidence="7">The sequence shown here is derived from an EMBL/GenBank/DDBJ whole genome shotgun (WGS) entry which is preliminary data.</text>
</comment>
<dbReference type="EMBL" id="QXGK01000003">
    <property type="protein sequence ID" value="RSX58110.1"/>
    <property type="molecule type" value="Genomic_DNA"/>
</dbReference>
<dbReference type="PANTHER" id="PTHR10458">
    <property type="entry name" value="PEPTIDE DEFORMYLASE"/>
    <property type="match status" value="1"/>
</dbReference>
<dbReference type="Gene3D" id="3.90.45.10">
    <property type="entry name" value="Peptide deformylase"/>
    <property type="match status" value="1"/>
</dbReference>
<keyword evidence="3 6" id="KW-0378">Hydrolase</keyword>